<dbReference type="NCBIfam" id="NF002295">
    <property type="entry name" value="PRK01222.1-1"/>
    <property type="match status" value="1"/>
</dbReference>
<dbReference type="CDD" id="cd00405">
    <property type="entry name" value="PRAI"/>
    <property type="match status" value="1"/>
</dbReference>
<name>A0A2A2SH11_9SPHN</name>
<evidence type="ECO:0000313" key="12">
    <source>
        <dbReference type="Proteomes" id="UP000218151"/>
    </source>
</evidence>
<feature type="domain" description="N-(5'phosphoribosyl) anthranilate isomerase (PRAI)" evidence="10">
    <location>
        <begin position="5"/>
        <end position="207"/>
    </location>
</feature>
<dbReference type="GO" id="GO:0004640">
    <property type="term" value="F:phosphoribosylanthranilate isomerase activity"/>
    <property type="evidence" value="ECO:0007669"/>
    <property type="project" value="UniProtKB-UniRule"/>
</dbReference>
<dbReference type="Proteomes" id="UP000218151">
    <property type="component" value="Unassembled WGS sequence"/>
</dbReference>
<evidence type="ECO:0000256" key="9">
    <source>
        <dbReference type="HAMAP-Rule" id="MF_00135"/>
    </source>
</evidence>
<dbReference type="SUPFAM" id="SSF51366">
    <property type="entry name" value="Ribulose-phoshate binding barrel"/>
    <property type="match status" value="1"/>
</dbReference>
<dbReference type="EC" id="5.3.1.24" evidence="3 9"/>
<dbReference type="RefSeq" id="WP_095997039.1">
    <property type="nucleotide sequence ID" value="NZ_NSLI01000002.1"/>
</dbReference>
<evidence type="ECO:0000256" key="3">
    <source>
        <dbReference type="ARBA" id="ARBA00012572"/>
    </source>
</evidence>
<evidence type="ECO:0000256" key="1">
    <source>
        <dbReference type="ARBA" id="ARBA00001164"/>
    </source>
</evidence>
<keyword evidence="7 9" id="KW-0057">Aromatic amino acid biosynthesis</keyword>
<dbReference type="InterPro" id="IPR001240">
    <property type="entry name" value="PRAI_dom"/>
</dbReference>
<keyword evidence="5 9" id="KW-0028">Amino-acid biosynthesis</keyword>
<accession>A0A2A2SH11</accession>
<evidence type="ECO:0000256" key="4">
    <source>
        <dbReference type="ARBA" id="ARBA00022272"/>
    </source>
</evidence>
<dbReference type="AlphaFoldDB" id="A0A2A2SH11"/>
<dbReference type="InterPro" id="IPR011060">
    <property type="entry name" value="RibuloseP-bd_barrel"/>
</dbReference>
<evidence type="ECO:0000256" key="8">
    <source>
        <dbReference type="ARBA" id="ARBA00023235"/>
    </source>
</evidence>
<protein>
    <recommendedName>
        <fullName evidence="4 9">N-(5'-phosphoribosyl)anthranilate isomerase</fullName>
        <shortName evidence="9">PRAI</shortName>
        <ecNumber evidence="3 9">5.3.1.24</ecNumber>
    </recommendedName>
</protein>
<reference evidence="12" key="1">
    <citation type="submission" date="2017-09" db="EMBL/GenBank/DDBJ databases">
        <authorList>
            <person name="Feng G."/>
            <person name="Zhu H."/>
        </authorList>
    </citation>
    <scope>NUCLEOTIDE SEQUENCE [LARGE SCALE GENOMIC DNA]</scope>
    <source>
        <strain evidence="12">1PNM-20</strain>
    </source>
</reference>
<evidence type="ECO:0000256" key="7">
    <source>
        <dbReference type="ARBA" id="ARBA00023141"/>
    </source>
</evidence>
<dbReference type="Pfam" id="PF00697">
    <property type="entry name" value="PRAI"/>
    <property type="match status" value="1"/>
</dbReference>
<dbReference type="Gene3D" id="3.20.20.70">
    <property type="entry name" value="Aldolase class I"/>
    <property type="match status" value="1"/>
</dbReference>
<dbReference type="InterPro" id="IPR044643">
    <property type="entry name" value="TrpF_fam"/>
</dbReference>
<comment type="catalytic activity">
    <reaction evidence="1 9">
        <text>N-(5-phospho-beta-D-ribosyl)anthranilate = 1-(2-carboxyphenylamino)-1-deoxy-D-ribulose 5-phosphate</text>
        <dbReference type="Rhea" id="RHEA:21540"/>
        <dbReference type="ChEBI" id="CHEBI:18277"/>
        <dbReference type="ChEBI" id="CHEBI:58613"/>
        <dbReference type="EC" id="5.3.1.24"/>
    </reaction>
</comment>
<keyword evidence="12" id="KW-1185">Reference proteome</keyword>
<evidence type="ECO:0000259" key="10">
    <source>
        <dbReference type="Pfam" id="PF00697"/>
    </source>
</evidence>
<dbReference type="UniPathway" id="UPA00035">
    <property type="reaction ID" value="UER00042"/>
</dbReference>
<dbReference type="OrthoDB" id="9796196at2"/>
<dbReference type="HAMAP" id="MF_00135">
    <property type="entry name" value="PRAI"/>
    <property type="match status" value="1"/>
</dbReference>
<keyword evidence="8 9" id="KW-0413">Isomerase</keyword>
<dbReference type="GO" id="GO:0000162">
    <property type="term" value="P:L-tryptophan biosynthetic process"/>
    <property type="evidence" value="ECO:0007669"/>
    <property type="project" value="UniProtKB-UniRule"/>
</dbReference>
<comment type="caution">
    <text evidence="11">The sequence shown here is derived from an EMBL/GenBank/DDBJ whole genome shotgun (WGS) entry which is preliminary data.</text>
</comment>
<sequence>MPATAKICGLSTPETLDAAVAGGASHVGLVFFPPSPRDLSFDRAAGLAGRVPSHVARVGVFVDPDDALLDQAAAAGRLQALQLHSTSPDRVAAIRARTRLETWAAVPIRTRTDLDGARAFAGAADRLLYDAKTPPGSALPGGMGLRFDWALLDGFRHPLPWALSGGLDPANVAEAIRRTGAKLVDVSSGVETAPGIKDAWKIATFLKAVRAA</sequence>
<organism evidence="11 12">
    <name type="scientific">Sphingomonas lenta</name>
    <dbReference type="NCBI Taxonomy" id="1141887"/>
    <lineage>
        <taxon>Bacteria</taxon>
        <taxon>Pseudomonadati</taxon>
        <taxon>Pseudomonadota</taxon>
        <taxon>Alphaproteobacteria</taxon>
        <taxon>Sphingomonadales</taxon>
        <taxon>Sphingomonadaceae</taxon>
        <taxon>Sphingomonas</taxon>
    </lineage>
</organism>
<comment type="pathway">
    <text evidence="2 9">Amino-acid biosynthesis; L-tryptophan biosynthesis; L-tryptophan from chorismate: step 3/5.</text>
</comment>
<evidence type="ECO:0000256" key="2">
    <source>
        <dbReference type="ARBA" id="ARBA00004664"/>
    </source>
</evidence>
<dbReference type="PANTHER" id="PTHR42894:SF1">
    <property type="entry name" value="N-(5'-PHOSPHORIBOSYL)ANTHRANILATE ISOMERASE"/>
    <property type="match status" value="1"/>
</dbReference>
<dbReference type="PANTHER" id="PTHR42894">
    <property type="entry name" value="N-(5'-PHOSPHORIBOSYL)ANTHRANILATE ISOMERASE"/>
    <property type="match status" value="1"/>
</dbReference>
<comment type="similarity">
    <text evidence="9">Belongs to the TrpF family.</text>
</comment>
<evidence type="ECO:0000256" key="5">
    <source>
        <dbReference type="ARBA" id="ARBA00022605"/>
    </source>
</evidence>
<evidence type="ECO:0000313" key="11">
    <source>
        <dbReference type="EMBL" id="PAX08529.1"/>
    </source>
</evidence>
<keyword evidence="6 9" id="KW-0822">Tryptophan biosynthesis</keyword>
<proteinExistence type="inferred from homology"/>
<evidence type="ECO:0000256" key="6">
    <source>
        <dbReference type="ARBA" id="ARBA00022822"/>
    </source>
</evidence>
<dbReference type="InterPro" id="IPR013785">
    <property type="entry name" value="Aldolase_TIM"/>
</dbReference>
<dbReference type="EMBL" id="NSLI01000002">
    <property type="protein sequence ID" value="PAX08529.1"/>
    <property type="molecule type" value="Genomic_DNA"/>
</dbReference>
<gene>
    <name evidence="9" type="primary">trpF</name>
    <name evidence="11" type="ORF">CKY28_03875</name>
</gene>